<evidence type="ECO:0000256" key="9">
    <source>
        <dbReference type="SAM" id="MobiDB-lite"/>
    </source>
</evidence>
<evidence type="ECO:0000256" key="4">
    <source>
        <dbReference type="ARBA" id="ARBA00022747"/>
    </source>
</evidence>
<dbReference type="GO" id="GO:0008168">
    <property type="term" value="F:methyltransferase activity"/>
    <property type="evidence" value="ECO:0007669"/>
    <property type="project" value="UniProtKB-KW"/>
</dbReference>
<evidence type="ECO:0000313" key="10">
    <source>
        <dbReference type="EMBL" id="MCV2866920.1"/>
    </source>
</evidence>
<dbReference type="InterPro" id="IPR001525">
    <property type="entry name" value="C5_MeTfrase"/>
</dbReference>
<comment type="caution">
    <text evidence="10">The sequence shown here is derived from an EMBL/GenBank/DDBJ whole genome shotgun (WGS) entry which is preliminary data.</text>
</comment>
<dbReference type="PANTHER" id="PTHR10629">
    <property type="entry name" value="CYTOSINE-SPECIFIC METHYLTRANSFERASE"/>
    <property type="match status" value="1"/>
</dbReference>
<dbReference type="Pfam" id="PF00145">
    <property type="entry name" value="DNA_methylase"/>
    <property type="match status" value="1"/>
</dbReference>
<dbReference type="PROSITE" id="PS00094">
    <property type="entry name" value="C5_MTASE_1"/>
    <property type="match status" value="1"/>
</dbReference>
<keyword evidence="1 6" id="KW-0489">Methyltransferase</keyword>
<dbReference type="SUPFAM" id="SSF53335">
    <property type="entry name" value="S-adenosyl-L-methionine-dependent methyltransferases"/>
    <property type="match status" value="1"/>
</dbReference>
<dbReference type="InterPro" id="IPR031303">
    <property type="entry name" value="C5_meth_CS"/>
</dbReference>
<dbReference type="PROSITE" id="PS00095">
    <property type="entry name" value="C5_MTASE_2"/>
    <property type="match status" value="1"/>
</dbReference>
<evidence type="ECO:0000256" key="1">
    <source>
        <dbReference type="ARBA" id="ARBA00022603"/>
    </source>
</evidence>
<protein>
    <recommendedName>
        <fullName evidence="8">Cytosine-specific methyltransferase</fullName>
        <ecNumber evidence="8">2.1.1.37</ecNumber>
    </recommendedName>
</protein>
<evidence type="ECO:0000256" key="8">
    <source>
        <dbReference type="RuleBase" id="RU000417"/>
    </source>
</evidence>
<dbReference type="InterPro" id="IPR050390">
    <property type="entry name" value="C5-Methyltransferase"/>
</dbReference>
<evidence type="ECO:0000256" key="7">
    <source>
        <dbReference type="RuleBase" id="RU000416"/>
    </source>
</evidence>
<dbReference type="EC" id="2.1.1.37" evidence="8"/>
<evidence type="ECO:0000256" key="3">
    <source>
        <dbReference type="ARBA" id="ARBA00022691"/>
    </source>
</evidence>
<feature type="region of interest" description="Disordered" evidence="9">
    <location>
        <begin position="375"/>
        <end position="394"/>
    </location>
</feature>
<proteinExistence type="inferred from homology"/>
<dbReference type="Gene3D" id="3.40.50.150">
    <property type="entry name" value="Vaccinia Virus protein VP39"/>
    <property type="match status" value="1"/>
</dbReference>
<accession>A0ABT2Z7A1</accession>
<dbReference type="PRINTS" id="PR00105">
    <property type="entry name" value="C5METTRFRASE"/>
</dbReference>
<dbReference type="PROSITE" id="PS51679">
    <property type="entry name" value="SAM_MT_C5"/>
    <property type="match status" value="1"/>
</dbReference>
<dbReference type="NCBIfam" id="TIGR00675">
    <property type="entry name" value="dcm"/>
    <property type="match status" value="1"/>
</dbReference>
<organism evidence="10 11">
    <name type="scientific">Albidovulum sediminicola</name>
    <dbReference type="NCBI Taxonomy" id="2984331"/>
    <lineage>
        <taxon>Bacteria</taxon>
        <taxon>Pseudomonadati</taxon>
        <taxon>Pseudomonadota</taxon>
        <taxon>Alphaproteobacteria</taxon>
        <taxon>Rhodobacterales</taxon>
        <taxon>Paracoccaceae</taxon>
        <taxon>Albidovulum</taxon>
    </lineage>
</organism>
<reference evidence="10 11" key="1">
    <citation type="submission" date="2022-10" db="EMBL/GenBank/DDBJ databases">
        <title>Defluviimonas sp. nov., isolated from ocean surface water.</title>
        <authorList>
            <person name="He W."/>
            <person name="Wang L."/>
            <person name="Zhang D.-F."/>
        </authorList>
    </citation>
    <scope>NUCLEOTIDE SEQUENCE [LARGE SCALE GENOMIC DNA]</scope>
    <source>
        <strain evidence="10 11">WL0075</strain>
    </source>
</reference>
<name>A0ABT2Z7A1_9RHOB</name>
<evidence type="ECO:0000256" key="5">
    <source>
        <dbReference type="ARBA" id="ARBA00047422"/>
    </source>
</evidence>
<dbReference type="Proteomes" id="UP001652503">
    <property type="component" value="Unassembled WGS sequence"/>
</dbReference>
<dbReference type="Gene3D" id="3.90.120.10">
    <property type="entry name" value="DNA Methylase, subunit A, domain 2"/>
    <property type="match status" value="1"/>
</dbReference>
<dbReference type="InterPro" id="IPR018117">
    <property type="entry name" value="C5_DNA_meth_AS"/>
</dbReference>
<keyword evidence="2 6" id="KW-0808">Transferase</keyword>
<evidence type="ECO:0000256" key="6">
    <source>
        <dbReference type="PROSITE-ProRule" id="PRU01016"/>
    </source>
</evidence>
<sequence length="394" mass="42625">MNNFISMFSGAGGLDLGFEQAGWTRRFASDLDVDAVATLRANTKLEDRALVGQEDIRLLEASDVLARAGGLVKGDLEAIVGGPPCQSWSSAGHQMGLADERGQLFRHFIKLANSLDPRFIVMENVRGLLTARGLDGEPGTALALLREDLRQEGWQTTVSLLNAADYGVAQRRVRLFVIAHRTGDCPAFPKATHSKEPTAGLKAWVSLKQLLTTLTEVVEEEVIRPTPKLAAELAKIEPGSGVKSPGKAEATRPGGHWGYKQGAFIADPALPARTVTASTAQDWIIDPVHGIRRLCPRECAAIQSFPATWKWEGKRASVYRQIGNAVPPKLANAVASSLARHIADESAPSAHTVVNELSPLDTRLLAAIAYTKRDDARNGESRRSAPVLRRRRAS</sequence>
<comment type="similarity">
    <text evidence="6 7">Belongs to the class I-like SAM-binding methyltransferase superfamily. C5-methyltransferase family.</text>
</comment>
<keyword evidence="4" id="KW-0680">Restriction system</keyword>
<dbReference type="PANTHER" id="PTHR10629:SF52">
    <property type="entry name" value="DNA (CYTOSINE-5)-METHYLTRANSFERASE 1"/>
    <property type="match status" value="1"/>
</dbReference>
<gene>
    <name evidence="10" type="ORF">OE647_19640</name>
</gene>
<dbReference type="EMBL" id="JAOWLA010000035">
    <property type="protein sequence ID" value="MCV2866920.1"/>
    <property type="molecule type" value="Genomic_DNA"/>
</dbReference>
<dbReference type="RefSeq" id="WP_263723468.1">
    <property type="nucleotide sequence ID" value="NZ_JAOWLA010000035.1"/>
</dbReference>
<feature type="active site" evidence="6">
    <location>
        <position position="85"/>
    </location>
</feature>
<keyword evidence="11" id="KW-1185">Reference proteome</keyword>
<keyword evidence="3 6" id="KW-0949">S-adenosyl-L-methionine</keyword>
<dbReference type="GO" id="GO:0032259">
    <property type="term" value="P:methylation"/>
    <property type="evidence" value="ECO:0007669"/>
    <property type="project" value="UniProtKB-KW"/>
</dbReference>
<evidence type="ECO:0000313" key="11">
    <source>
        <dbReference type="Proteomes" id="UP001652503"/>
    </source>
</evidence>
<comment type="catalytic activity">
    <reaction evidence="5 8">
        <text>a 2'-deoxycytidine in DNA + S-adenosyl-L-methionine = a 5-methyl-2'-deoxycytidine in DNA + S-adenosyl-L-homocysteine + H(+)</text>
        <dbReference type="Rhea" id="RHEA:13681"/>
        <dbReference type="Rhea" id="RHEA-COMP:11369"/>
        <dbReference type="Rhea" id="RHEA-COMP:11370"/>
        <dbReference type="ChEBI" id="CHEBI:15378"/>
        <dbReference type="ChEBI" id="CHEBI:57856"/>
        <dbReference type="ChEBI" id="CHEBI:59789"/>
        <dbReference type="ChEBI" id="CHEBI:85452"/>
        <dbReference type="ChEBI" id="CHEBI:85454"/>
        <dbReference type="EC" id="2.1.1.37"/>
    </reaction>
</comment>
<evidence type="ECO:0000256" key="2">
    <source>
        <dbReference type="ARBA" id="ARBA00022679"/>
    </source>
</evidence>
<dbReference type="InterPro" id="IPR029063">
    <property type="entry name" value="SAM-dependent_MTases_sf"/>
</dbReference>